<keyword evidence="1" id="KW-1133">Transmembrane helix</keyword>
<evidence type="ECO:0000313" key="3">
    <source>
        <dbReference type="Proteomes" id="UP000475249"/>
    </source>
</evidence>
<dbReference type="RefSeq" id="WP_161434680.1">
    <property type="nucleotide sequence ID" value="NZ_WXYO01000002.1"/>
</dbReference>
<dbReference type="Proteomes" id="UP000475249">
    <property type="component" value="Unassembled WGS sequence"/>
</dbReference>
<name>A0A6L9EB56_9FLAO</name>
<evidence type="ECO:0000313" key="2">
    <source>
        <dbReference type="EMBL" id="NAS11669.1"/>
    </source>
</evidence>
<sequence>MDKKYKKQQFKTPDGYFEDFNARLMKKMGAEGPKLPEKEGFAVPEGYFDKLDKSLLDKLEEEKDPKVIKLRTYRKYYFAAASVAAALLLFFGLTWNSGESLTFDDLAGTEIEAYFEQTELGLNSYELAEMVSVDELEIDDFLESTIDEENIIEYLDENLQDFDDLDGDFGELNLDSDE</sequence>
<keyword evidence="1" id="KW-0472">Membrane</keyword>
<protein>
    <submittedName>
        <fullName evidence="2">Uncharacterized protein</fullName>
    </submittedName>
</protein>
<feature type="transmembrane region" description="Helical" evidence="1">
    <location>
        <begin position="76"/>
        <end position="95"/>
    </location>
</feature>
<accession>A0A6L9EB56</accession>
<reference evidence="2 3" key="1">
    <citation type="submission" date="2020-01" db="EMBL/GenBank/DDBJ databases">
        <title>Bacteria diversity of Porities sp.</title>
        <authorList>
            <person name="Wang G."/>
        </authorList>
    </citation>
    <scope>NUCLEOTIDE SEQUENCE [LARGE SCALE GENOMIC DNA]</scope>
    <source>
        <strain evidence="2 3">R33</strain>
    </source>
</reference>
<organism evidence="2 3">
    <name type="scientific">Poritiphilus flavus</name>
    <dbReference type="NCBI Taxonomy" id="2697053"/>
    <lineage>
        <taxon>Bacteria</taxon>
        <taxon>Pseudomonadati</taxon>
        <taxon>Bacteroidota</taxon>
        <taxon>Flavobacteriia</taxon>
        <taxon>Flavobacteriales</taxon>
        <taxon>Flavobacteriaceae</taxon>
        <taxon>Poritiphilus</taxon>
    </lineage>
</organism>
<keyword evidence="1" id="KW-0812">Transmembrane</keyword>
<gene>
    <name evidence="2" type="ORF">GTQ38_06625</name>
</gene>
<evidence type="ECO:0000256" key="1">
    <source>
        <dbReference type="SAM" id="Phobius"/>
    </source>
</evidence>
<dbReference type="AlphaFoldDB" id="A0A6L9EB56"/>
<proteinExistence type="predicted"/>
<keyword evidence="3" id="KW-1185">Reference proteome</keyword>
<dbReference type="EMBL" id="WXYO01000002">
    <property type="protein sequence ID" value="NAS11669.1"/>
    <property type="molecule type" value="Genomic_DNA"/>
</dbReference>
<comment type="caution">
    <text evidence="2">The sequence shown here is derived from an EMBL/GenBank/DDBJ whole genome shotgun (WGS) entry which is preliminary data.</text>
</comment>